<dbReference type="PROSITE" id="PS00108">
    <property type="entry name" value="PROTEIN_KINASE_ST"/>
    <property type="match status" value="1"/>
</dbReference>
<comment type="caution">
    <text evidence="9">The sequence shown here is derived from an EMBL/GenBank/DDBJ whole genome shotgun (WGS) entry which is preliminary data.</text>
</comment>
<evidence type="ECO:0000256" key="2">
    <source>
        <dbReference type="ARBA" id="ARBA00022679"/>
    </source>
</evidence>
<dbReference type="Gene3D" id="1.25.40.10">
    <property type="entry name" value="Tetratricopeptide repeat domain"/>
    <property type="match status" value="2"/>
</dbReference>
<dbReference type="InterPro" id="IPR000719">
    <property type="entry name" value="Prot_kinase_dom"/>
</dbReference>
<gene>
    <name evidence="9" type="ORF">KDW_28780</name>
</gene>
<dbReference type="PROSITE" id="PS50293">
    <property type="entry name" value="TPR_REGION"/>
    <property type="match status" value="2"/>
</dbReference>
<feature type="repeat" description="TPR" evidence="6">
    <location>
        <begin position="435"/>
        <end position="468"/>
    </location>
</feature>
<evidence type="ECO:0000313" key="9">
    <source>
        <dbReference type="EMBL" id="GER88716.1"/>
    </source>
</evidence>
<dbReference type="Proteomes" id="UP000326912">
    <property type="component" value="Unassembled WGS sequence"/>
</dbReference>
<proteinExistence type="predicted"/>
<dbReference type="Pfam" id="PF13432">
    <property type="entry name" value="TPR_16"/>
    <property type="match status" value="2"/>
</dbReference>
<dbReference type="CDD" id="cd14014">
    <property type="entry name" value="STKc_PknB_like"/>
    <property type="match status" value="1"/>
</dbReference>
<dbReference type="InterPro" id="IPR011009">
    <property type="entry name" value="Kinase-like_dom_sf"/>
</dbReference>
<keyword evidence="10" id="KW-1185">Reference proteome</keyword>
<feature type="compositionally biased region" description="Polar residues" evidence="7">
    <location>
        <begin position="329"/>
        <end position="338"/>
    </location>
</feature>
<protein>
    <recommendedName>
        <fullName evidence="1">non-specific serine/threonine protein kinase</fullName>
        <ecNumber evidence="1">2.7.11.1</ecNumber>
    </recommendedName>
</protein>
<feature type="repeat" description="TPR" evidence="6">
    <location>
        <begin position="503"/>
        <end position="536"/>
    </location>
</feature>
<feature type="compositionally biased region" description="Pro residues" evidence="7">
    <location>
        <begin position="348"/>
        <end position="357"/>
    </location>
</feature>
<dbReference type="SMART" id="SM00028">
    <property type="entry name" value="TPR"/>
    <property type="match status" value="6"/>
</dbReference>
<dbReference type="Pfam" id="PF00069">
    <property type="entry name" value="Pkinase"/>
    <property type="match status" value="1"/>
</dbReference>
<dbReference type="EMBL" id="BKZW01000001">
    <property type="protein sequence ID" value="GER88716.1"/>
    <property type="molecule type" value="Genomic_DNA"/>
</dbReference>
<dbReference type="PANTHER" id="PTHR43289">
    <property type="entry name" value="MITOGEN-ACTIVATED PROTEIN KINASE KINASE KINASE 20-RELATED"/>
    <property type="match status" value="1"/>
</dbReference>
<dbReference type="SUPFAM" id="SSF56112">
    <property type="entry name" value="Protein kinase-like (PK-like)"/>
    <property type="match status" value="1"/>
</dbReference>
<evidence type="ECO:0000259" key="8">
    <source>
        <dbReference type="PROSITE" id="PS50011"/>
    </source>
</evidence>
<dbReference type="InterPro" id="IPR008271">
    <property type="entry name" value="Ser/Thr_kinase_AS"/>
</dbReference>
<feature type="region of interest" description="Disordered" evidence="7">
    <location>
        <begin position="313"/>
        <end position="362"/>
    </location>
</feature>
<keyword evidence="3" id="KW-0547">Nucleotide-binding</keyword>
<evidence type="ECO:0000256" key="1">
    <source>
        <dbReference type="ARBA" id="ARBA00012513"/>
    </source>
</evidence>
<dbReference type="InterPro" id="IPR011990">
    <property type="entry name" value="TPR-like_helical_dom_sf"/>
</dbReference>
<dbReference type="RefSeq" id="WP_151756583.1">
    <property type="nucleotide sequence ID" value="NZ_BKZW01000001.1"/>
</dbReference>
<dbReference type="Gene3D" id="1.10.510.10">
    <property type="entry name" value="Transferase(Phosphotransferase) domain 1"/>
    <property type="match status" value="1"/>
</dbReference>
<dbReference type="PANTHER" id="PTHR43289:SF6">
    <property type="entry name" value="SERINE_THREONINE-PROTEIN KINASE NEKL-3"/>
    <property type="match status" value="1"/>
</dbReference>
<dbReference type="Pfam" id="PF14559">
    <property type="entry name" value="TPR_19"/>
    <property type="match status" value="1"/>
</dbReference>
<accession>A0A5J4KU37</accession>
<dbReference type="SMART" id="SM00220">
    <property type="entry name" value="S_TKc"/>
    <property type="match status" value="1"/>
</dbReference>
<organism evidence="9 10">
    <name type="scientific">Dictyobacter vulcani</name>
    <dbReference type="NCBI Taxonomy" id="2607529"/>
    <lineage>
        <taxon>Bacteria</taxon>
        <taxon>Bacillati</taxon>
        <taxon>Chloroflexota</taxon>
        <taxon>Ktedonobacteria</taxon>
        <taxon>Ktedonobacterales</taxon>
        <taxon>Dictyobacteraceae</taxon>
        <taxon>Dictyobacter</taxon>
    </lineage>
</organism>
<keyword evidence="5" id="KW-0067">ATP-binding</keyword>
<reference evidence="9 10" key="1">
    <citation type="submission" date="2019-10" db="EMBL/GenBank/DDBJ databases">
        <title>Dictyobacter vulcani sp. nov., within the class Ktedonobacteria, isolated from soil of volcanic Mt. Zao.</title>
        <authorList>
            <person name="Zheng Y."/>
            <person name="Wang C.M."/>
            <person name="Sakai Y."/>
            <person name="Abe K."/>
            <person name="Yokota A."/>
            <person name="Yabe S."/>
        </authorList>
    </citation>
    <scope>NUCLEOTIDE SEQUENCE [LARGE SCALE GENOMIC DNA]</scope>
    <source>
        <strain evidence="9 10">W12</strain>
    </source>
</reference>
<evidence type="ECO:0000256" key="3">
    <source>
        <dbReference type="ARBA" id="ARBA00022741"/>
    </source>
</evidence>
<evidence type="ECO:0000313" key="10">
    <source>
        <dbReference type="Proteomes" id="UP000326912"/>
    </source>
</evidence>
<dbReference type="Gene3D" id="3.30.200.20">
    <property type="entry name" value="Phosphorylase Kinase, domain 1"/>
    <property type="match status" value="1"/>
</dbReference>
<dbReference type="GO" id="GO:0005524">
    <property type="term" value="F:ATP binding"/>
    <property type="evidence" value="ECO:0007669"/>
    <property type="project" value="UniProtKB-KW"/>
</dbReference>
<evidence type="ECO:0000256" key="4">
    <source>
        <dbReference type="ARBA" id="ARBA00022777"/>
    </source>
</evidence>
<dbReference type="PROSITE" id="PS50011">
    <property type="entry name" value="PROTEIN_KINASE_DOM"/>
    <property type="match status" value="1"/>
</dbReference>
<sequence>MRRCADQVDCGYDNRDSDLFCRACALPLLDTALAGRYIVEALLSKGGYAAVFRGIDQNLSRHIAIKVLLPSKTTPNERDHFLREARIAATLDHPNIVPILDYGKDGSSVFLVMPLYTVGSLRTRLAQVNGPLPIQEVIHNFHQLAQALYYAHTRQRPIIHRDIKPENILIHQEDYRLVITDFGIARSLEPGTSVGKTITVRGTVGYMAPEQSSGIVDPRSDQYGSAVVLYEMLTGYHPLDPRGGSIPPVTSLNPELPVLLDTVMQRALASHPEDRYADMMEFMRAFDYAYRPNMRSRSPHSSSLHEEQIIVLPRNMTNPATPAQRVQDRNTNNRNTNKGYIPSSSYNPPNPSPPYPQPRIHYSTGSVREKCREGDQYLKQQAYSQALMAYEEALRMDPFNFYAWNGKGTALYNQGNYRKALESYQRATEIEPNNAIVWVSAGLVLNRLQRYQQALVHFERALSIDPLYVAAWNGKADTQLDMNKPEDAWASYEQALRIDARSFHAWNGLGNARSSLHDFPGAVDAYTRALLINPRSAVAWCNKAEGLIRLGHNKAALDALNEATEMDKNYGRAWLLKSEVFESLGNSQEAQKARRRANRWGLKN</sequence>
<feature type="repeat" description="TPR" evidence="6">
    <location>
        <begin position="367"/>
        <end position="400"/>
    </location>
</feature>
<dbReference type="InterPro" id="IPR019734">
    <property type="entry name" value="TPR_rpt"/>
</dbReference>
<evidence type="ECO:0000256" key="5">
    <source>
        <dbReference type="ARBA" id="ARBA00022840"/>
    </source>
</evidence>
<dbReference type="GO" id="GO:0004674">
    <property type="term" value="F:protein serine/threonine kinase activity"/>
    <property type="evidence" value="ECO:0007669"/>
    <property type="project" value="UniProtKB-EC"/>
</dbReference>
<keyword evidence="6" id="KW-0802">TPR repeat</keyword>
<keyword evidence="2" id="KW-0808">Transferase</keyword>
<dbReference type="PROSITE" id="PS50005">
    <property type="entry name" value="TPR"/>
    <property type="match status" value="4"/>
</dbReference>
<dbReference type="SUPFAM" id="SSF48439">
    <property type="entry name" value="Protein prenylyltransferase"/>
    <property type="match status" value="1"/>
</dbReference>
<evidence type="ECO:0000256" key="7">
    <source>
        <dbReference type="SAM" id="MobiDB-lite"/>
    </source>
</evidence>
<dbReference type="EC" id="2.7.11.1" evidence="1"/>
<dbReference type="AlphaFoldDB" id="A0A5J4KU37"/>
<evidence type="ECO:0000256" key="6">
    <source>
        <dbReference type="PROSITE-ProRule" id="PRU00339"/>
    </source>
</evidence>
<feature type="domain" description="Protein kinase" evidence="8">
    <location>
        <begin position="37"/>
        <end position="287"/>
    </location>
</feature>
<keyword evidence="4" id="KW-0418">Kinase</keyword>
<feature type="repeat" description="TPR" evidence="6">
    <location>
        <begin position="401"/>
        <end position="434"/>
    </location>
</feature>
<name>A0A5J4KU37_9CHLR</name>